<accession>A0A1E3Q762</accession>
<dbReference type="OrthoDB" id="6612291at2759"/>
<dbReference type="InterPro" id="IPR020846">
    <property type="entry name" value="MFS_dom"/>
</dbReference>
<dbReference type="AlphaFoldDB" id="A0A1E3Q762"/>
<dbReference type="Pfam" id="PF00083">
    <property type="entry name" value="Sugar_tr"/>
    <property type="match status" value="1"/>
</dbReference>
<sequence>MDNRLDVSVVSDSRPLGRVTNPFLVFSLMVFGASTLLFGFDNNVVNCSSRAFARNQDLIFSVPLVGTIIGACAASPSQLKFGRKWSVTGCYIVSIGGVFLQLFAKNLGMFVAGRAWNGVAYRCALAISPLYLSEVVSASMRGRAVASQNVLTIFSGVIATIVVNSTSTINGKSSYMTPLAVQCALPIILIPFTVFLWLVSHGRLEQARHSLRKLRGFSDEEVDEELELVRRSEMAEREIGKDANFWELFNRQNLKRTLAASSLFSMNQVSGIILSTTYATIFLREIGVGNPFRLIIAATCYQLAGAIIGLFVVDSAGRRPVALIGMTLLMAIDFIAGGLAFASKNNKSIALGIATLSFIFNVVWTGSFYALSMVVPSEVATLRLRNHTMSYAVGWCQITAVITTFAVPQITSAGAGNLGEGVSGV</sequence>
<feature type="transmembrane region" description="Helical" evidence="7">
    <location>
        <begin position="349"/>
        <end position="375"/>
    </location>
</feature>
<feature type="transmembrane region" description="Helical" evidence="7">
    <location>
        <begin position="294"/>
        <end position="313"/>
    </location>
</feature>
<evidence type="ECO:0000256" key="3">
    <source>
        <dbReference type="ARBA" id="ARBA00022448"/>
    </source>
</evidence>
<keyword evidence="5 7" id="KW-1133">Transmembrane helix</keyword>
<evidence type="ECO:0000256" key="7">
    <source>
        <dbReference type="SAM" id="Phobius"/>
    </source>
</evidence>
<feature type="transmembrane region" description="Helical" evidence="7">
    <location>
        <begin position="58"/>
        <end position="79"/>
    </location>
</feature>
<dbReference type="PROSITE" id="PS50850">
    <property type="entry name" value="MFS"/>
    <property type="match status" value="1"/>
</dbReference>
<dbReference type="GO" id="GO:0005351">
    <property type="term" value="F:carbohydrate:proton symporter activity"/>
    <property type="evidence" value="ECO:0007669"/>
    <property type="project" value="TreeGrafter"/>
</dbReference>
<evidence type="ECO:0000256" key="4">
    <source>
        <dbReference type="ARBA" id="ARBA00022692"/>
    </source>
</evidence>
<dbReference type="InterPro" id="IPR036259">
    <property type="entry name" value="MFS_trans_sf"/>
</dbReference>
<dbReference type="PANTHER" id="PTHR48022">
    <property type="entry name" value="PLASTIDIC GLUCOSE TRANSPORTER 4"/>
    <property type="match status" value="1"/>
</dbReference>
<evidence type="ECO:0000256" key="6">
    <source>
        <dbReference type="ARBA" id="ARBA00023136"/>
    </source>
</evidence>
<dbReference type="InterPro" id="IPR005828">
    <property type="entry name" value="MFS_sugar_transport-like"/>
</dbReference>
<feature type="transmembrane region" description="Helical" evidence="7">
    <location>
        <begin position="150"/>
        <end position="167"/>
    </location>
</feature>
<reference evidence="9 10" key="1">
    <citation type="journal article" date="2016" name="Proc. Natl. Acad. Sci. U.S.A.">
        <title>Comparative genomics of biotechnologically important yeasts.</title>
        <authorList>
            <person name="Riley R."/>
            <person name="Haridas S."/>
            <person name="Wolfe K.H."/>
            <person name="Lopes M.R."/>
            <person name="Hittinger C.T."/>
            <person name="Goeker M."/>
            <person name="Salamov A.A."/>
            <person name="Wisecaver J.H."/>
            <person name="Long T.M."/>
            <person name="Calvey C.H."/>
            <person name="Aerts A.L."/>
            <person name="Barry K.W."/>
            <person name="Choi C."/>
            <person name="Clum A."/>
            <person name="Coughlan A.Y."/>
            <person name="Deshpande S."/>
            <person name="Douglass A.P."/>
            <person name="Hanson S.J."/>
            <person name="Klenk H.-P."/>
            <person name="LaButti K.M."/>
            <person name="Lapidus A."/>
            <person name="Lindquist E.A."/>
            <person name="Lipzen A.M."/>
            <person name="Meier-Kolthoff J.P."/>
            <person name="Ohm R.A."/>
            <person name="Otillar R.P."/>
            <person name="Pangilinan J.L."/>
            <person name="Peng Y."/>
            <person name="Rokas A."/>
            <person name="Rosa C.A."/>
            <person name="Scheuner C."/>
            <person name="Sibirny A.A."/>
            <person name="Slot J.C."/>
            <person name="Stielow J.B."/>
            <person name="Sun H."/>
            <person name="Kurtzman C.P."/>
            <person name="Blackwell M."/>
            <person name="Grigoriev I.V."/>
            <person name="Jeffries T.W."/>
        </authorList>
    </citation>
    <scope>NUCLEOTIDE SEQUENCE [LARGE SCALE GENOMIC DNA]</scope>
    <source>
        <strain evidence="9 10">NRRL Y-11557</strain>
    </source>
</reference>
<dbReference type="EMBL" id="KV454294">
    <property type="protein sequence ID" value="ODQ73334.1"/>
    <property type="molecule type" value="Genomic_DNA"/>
</dbReference>
<dbReference type="PANTHER" id="PTHR48022:SF27">
    <property type="entry name" value="MAJOR FACILITATOR SUPERFAMILY (MFS) PROFILE DOMAIN-CONTAINING PROTEIN"/>
    <property type="match status" value="1"/>
</dbReference>
<evidence type="ECO:0000256" key="2">
    <source>
        <dbReference type="ARBA" id="ARBA00010992"/>
    </source>
</evidence>
<keyword evidence="10" id="KW-1185">Reference proteome</keyword>
<organism evidence="9 10">
    <name type="scientific">Lipomyces starkeyi NRRL Y-11557</name>
    <dbReference type="NCBI Taxonomy" id="675824"/>
    <lineage>
        <taxon>Eukaryota</taxon>
        <taxon>Fungi</taxon>
        <taxon>Dikarya</taxon>
        <taxon>Ascomycota</taxon>
        <taxon>Saccharomycotina</taxon>
        <taxon>Lipomycetes</taxon>
        <taxon>Lipomycetales</taxon>
        <taxon>Lipomycetaceae</taxon>
        <taxon>Lipomyces</taxon>
    </lineage>
</organism>
<keyword evidence="4 7" id="KW-0812">Transmembrane</keyword>
<proteinExistence type="inferred from homology"/>
<evidence type="ECO:0000313" key="10">
    <source>
        <dbReference type="Proteomes" id="UP000094385"/>
    </source>
</evidence>
<keyword evidence="6 7" id="KW-0472">Membrane</keyword>
<dbReference type="PROSITE" id="PS00216">
    <property type="entry name" value="SUGAR_TRANSPORT_1"/>
    <property type="match status" value="1"/>
</dbReference>
<feature type="transmembrane region" description="Helical" evidence="7">
    <location>
        <begin position="320"/>
        <end position="343"/>
    </location>
</feature>
<protein>
    <recommendedName>
        <fullName evidence="8">Major facilitator superfamily (MFS) profile domain-containing protein</fullName>
    </recommendedName>
</protein>
<evidence type="ECO:0000256" key="5">
    <source>
        <dbReference type="ARBA" id="ARBA00022989"/>
    </source>
</evidence>
<evidence type="ECO:0000259" key="8">
    <source>
        <dbReference type="PROSITE" id="PS50850"/>
    </source>
</evidence>
<dbReference type="SUPFAM" id="SSF103473">
    <property type="entry name" value="MFS general substrate transporter"/>
    <property type="match status" value="1"/>
</dbReference>
<feature type="transmembrane region" description="Helical" evidence="7">
    <location>
        <begin position="85"/>
        <end position="104"/>
    </location>
</feature>
<feature type="transmembrane region" description="Helical" evidence="7">
    <location>
        <begin position="179"/>
        <end position="199"/>
    </location>
</feature>
<evidence type="ECO:0000256" key="1">
    <source>
        <dbReference type="ARBA" id="ARBA00004141"/>
    </source>
</evidence>
<name>A0A1E3Q762_LIPST</name>
<dbReference type="InterPro" id="IPR005829">
    <property type="entry name" value="Sugar_transporter_CS"/>
</dbReference>
<feature type="domain" description="Major facilitator superfamily (MFS) profile" evidence="8">
    <location>
        <begin position="1"/>
        <end position="425"/>
    </location>
</feature>
<feature type="transmembrane region" description="Helical" evidence="7">
    <location>
        <begin position="20"/>
        <end position="38"/>
    </location>
</feature>
<feature type="transmembrane region" description="Helical" evidence="7">
    <location>
        <begin position="258"/>
        <end position="282"/>
    </location>
</feature>
<dbReference type="Proteomes" id="UP000094385">
    <property type="component" value="Unassembled WGS sequence"/>
</dbReference>
<keyword evidence="3" id="KW-0813">Transport</keyword>
<comment type="similarity">
    <text evidence="2">Belongs to the major facilitator superfamily. Sugar transporter (TC 2.A.1.1) family.</text>
</comment>
<dbReference type="Gene3D" id="1.20.1250.20">
    <property type="entry name" value="MFS general substrate transporter like domains"/>
    <property type="match status" value="1"/>
</dbReference>
<dbReference type="InterPro" id="IPR050360">
    <property type="entry name" value="MFS_Sugar_Transporters"/>
</dbReference>
<comment type="subcellular location">
    <subcellularLocation>
        <location evidence="1">Membrane</location>
        <topology evidence="1">Multi-pass membrane protein</topology>
    </subcellularLocation>
</comment>
<dbReference type="GO" id="GO:0016020">
    <property type="term" value="C:membrane"/>
    <property type="evidence" value="ECO:0007669"/>
    <property type="project" value="UniProtKB-SubCell"/>
</dbReference>
<gene>
    <name evidence="9" type="ORF">LIPSTDRAFT_71723</name>
</gene>
<evidence type="ECO:0000313" key="9">
    <source>
        <dbReference type="EMBL" id="ODQ73334.1"/>
    </source>
</evidence>
<dbReference type="STRING" id="675824.A0A1E3Q762"/>